<reference evidence="1 2" key="1">
    <citation type="submission" date="2014-02" db="EMBL/GenBank/DDBJ databases">
        <authorList>
            <person name="Sears C."/>
            <person name="Carroll K."/>
            <person name="Sack B.R."/>
            <person name="Qadri F."/>
            <person name="Myers L.L."/>
            <person name="Chung G.-T."/>
            <person name="Escheverria P."/>
            <person name="Fraser C.M."/>
            <person name="Sadzewicz L."/>
            <person name="Shefchek K.A."/>
            <person name="Tallon L."/>
            <person name="Das S.P."/>
            <person name="Daugherty S."/>
            <person name="Mongodin E.F."/>
        </authorList>
    </citation>
    <scope>NUCLEOTIDE SEQUENCE [LARGE SCALE GENOMIC DNA]</scope>
    <source>
        <strain evidence="2">3988T(B)14</strain>
    </source>
</reference>
<dbReference type="AlphaFoldDB" id="A0A015SYK4"/>
<organism evidence="1 2">
    <name type="scientific">Bacteroides fragilis str. 3988T(B)14</name>
    <dbReference type="NCBI Taxonomy" id="1339315"/>
    <lineage>
        <taxon>Bacteria</taxon>
        <taxon>Pseudomonadati</taxon>
        <taxon>Bacteroidota</taxon>
        <taxon>Bacteroidia</taxon>
        <taxon>Bacteroidales</taxon>
        <taxon>Bacteroidaceae</taxon>
        <taxon>Bacteroides</taxon>
    </lineage>
</organism>
<proteinExistence type="predicted"/>
<sequence length="63" mass="7349">MKIKTERYSKNNRVPFFVYGEIVIPLFPLKRNEHTNETDTIQMPLPPSYIVGSCSFPAICPYR</sequence>
<name>A0A015SYK4_BACFG</name>
<dbReference type="PATRIC" id="fig|1339315.3.peg.1688"/>
<comment type="caution">
    <text evidence="1">The sequence shown here is derived from an EMBL/GenBank/DDBJ whole genome shotgun (WGS) entry which is preliminary data.</text>
</comment>
<gene>
    <name evidence="1" type="ORF">M124_0894</name>
</gene>
<dbReference type="Proteomes" id="UP000020529">
    <property type="component" value="Unassembled WGS sequence"/>
</dbReference>
<dbReference type="EMBL" id="JGCY01000244">
    <property type="protein sequence ID" value="EXY75322.1"/>
    <property type="molecule type" value="Genomic_DNA"/>
</dbReference>
<accession>A0A015SYK4</accession>
<evidence type="ECO:0000313" key="2">
    <source>
        <dbReference type="Proteomes" id="UP000020529"/>
    </source>
</evidence>
<evidence type="ECO:0000313" key="1">
    <source>
        <dbReference type="EMBL" id="EXY75322.1"/>
    </source>
</evidence>
<protein>
    <submittedName>
        <fullName evidence="1">Uncharacterized protein</fullName>
    </submittedName>
</protein>